<keyword evidence="2" id="KW-1185">Reference proteome</keyword>
<dbReference type="AlphaFoldDB" id="A0A4Y2BPM6"/>
<sequence length="167" mass="19097">MLRYACFASKLSDKRDIFHTVNDVCFSTADMKLPYICGQVGHYYNRTEFGKNLCPLYLVFALSVNKVWIGRFCPFSWKSIIARATGCIKSSTLSSTPKLWIALIQEWDGQLQEQLANLVLSMTKRGSDCLATHNKHTAINIHKNRMVIEFQDETYSSFTSEICGNRH</sequence>
<evidence type="ECO:0000313" key="2">
    <source>
        <dbReference type="Proteomes" id="UP000499080"/>
    </source>
</evidence>
<evidence type="ECO:0000313" key="1">
    <source>
        <dbReference type="EMBL" id="GBL94181.1"/>
    </source>
</evidence>
<organism evidence="1 2">
    <name type="scientific">Araneus ventricosus</name>
    <name type="common">Orbweaver spider</name>
    <name type="synonym">Epeira ventricosa</name>
    <dbReference type="NCBI Taxonomy" id="182803"/>
    <lineage>
        <taxon>Eukaryota</taxon>
        <taxon>Metazoa</taxon>
        <taxon>Ecdysozoa</taxon>
        <taxon>Arthropoda</taxon>
        <taxon>Chelicerata</taxon>
        <taxon>Arachnida</taxon>
        <taxon>Araneae</taxon>
        <taxon>Araneomorphae</taxon>
        <taxon>Entelegynae</taxon>
        <taxon>Araneoidea</taxon>
        <taxon>Araneidae</taxon>
        <taxon>Araneus</taxon>
    </lineage>
</organism>
<reference evidence="1 2" key="1">
    <citation type="journal article" date="2019" name="Sci. Rep.">
        <title>Orb-weaving spider Araneus ventricosus genome elucidates the spidroin gene catalogue.</title>
        <authorList>
            <person name="Kono N."/>
            <person name="Nakamura H."/>
            <person name="Ohtoshi R."/>
            <person name="Moran D.A.P."/>
            <person name="Shinohara A."/>
            <person name="Yoshida Y."/>
            <person name="Fujiwara M."/>
            <person name="Mori M."/>
            <person name="Tomita M."/>
            <person name="Arakawa K."/>
        </authorList>
    </citation>
    <scope>NUCLEOTIDE SEQUENCE [LARGE SCALE GENOMIC DNA]</scope>
</reference>
<dbReference type="Proteomes" id="UP000499080">
    <property type="component" value="Unassembled WGS sequence"/>
</dbReference>
<name>A0A4Y2BPM6_ARAVE</name>
<protein>
    <submittedName>
        <fullName evidence="1">Uncharacterized protein</fullName>
    </submittedName>
</protein>
<proteinExistence type="predicted"/>
<gene>
    <name evidence="1" type="ORF">AVEN_163507_1</name>
</gene>
<dbReference type="EMBL" id="BGPR01000100">
    <property type="protein sequence ID" value="GBL94181.1"/>
    <property type="molecule type" value="Genomic_DNA"/>
</dbReference>
<accession>A0A4Y2BPM6</accession>
<comment type="caution">
    <text evidence="1">The sequence shown here is derived from an EMBL/GenBank/DDBJ whole genome shotgun (WGS) entry which is preliminary data.</text>
</comment>